<dbReference type="Gene3D" id="1.10.760.10">
    <property type="entry name" value="Cytochrome c-like domain"/>
    <property type="match status" value="2"/>
</dbReference>
<reference evidence="9" key="1">
    <citation type="submission" date="2017-04" db="EMBL/GenBank/DDBJ databases">
        <authorList>
            <person name="Varghese N."/>
            <person name="Submissions S."/>
        </authorList>
    </citation>
    <scope>NUCLEOTIDE SEQUENCE [LARGE SCALE GENOMIC DNA]</scope>
    <source>
        <strain evidence="9">RKEM611</strain>
    </source>
</reference>
<dbReference type="EMBL" id="FWZT01000005">
    <property type="protein sequence ID" value="SMF12507.1"/>
    <property type="molecule type" value="Genomic_DNA"/>
</dbReference>
<dbReference type="GO" id="GO:0046872">
    <property type="term" value="F:metal ion binding"/>
    <property type="evidence" value="ECO:0007669"/>
    <property type="project" value="UniProtKB-KW"/>
</dbReference>
<keyword evidence="2 6" id="KW-0349">Heme</keyword>
<evidence type="ECO:0000256" key="4">
    <source>
        <dbReference type="ARBA" id="ARBA00023002"/>
    </source>
</evidence>
<dbReference type="AlphaFoldDB" id="A0A1Y6BNC4"/>
<dbReference type="STRING" id="1513793.SAMN06296036_105171"/>
<keyword evidence="8" id="KW-0575">Peroxidase</keyword>
<protein>
    <submittedName>
        <fullName evidence="8">Cytochrome c peroxidase</fullName>
    </submittedName>
</protein>
<keyword evidence="9" id="KW-1185">Reference proteome</keyword>
<dbReference type="InterPro" id="IPR009056">
    <property type="entry name" value="Cyt_c-like_dom"/>
</dbReference>
<keyword evidence="3 6" id="KW-0479">Metal-binding</keyword>
<keyword evidence="5 6" id="KW-0408">Iron</keyword>
<name>A0A1Y6BNC4_9BACT</name>
<dbReference type="GO" id="GO:0030313">
    <property type="term" value="C:cell envelope"/>
    <property type="evidence" value="ECO:0007669"/>
    <property type="project" value="UniProtKB-SubCell"/>
</dbReference>
<feature type="domain" description="Cytochrome c" evidence="7">
    <location>
        <begin position="48"/>
        <end position="155"/>
    </location>
</feature>
<evidence type="ECO:0000256" key="2">
    <source>
        <dbReference type="ARBA" id="ARBA00022617"/>
    </source>
</evidence>
<sequence length="335" mass="37574">MTRIAALLVISITSIEVLANHSCKLIPSFPSRTPVPFSCEDLPQAEQLSCQRGQSRFFDSKISPKGVKSCASCHQASLGFRGEAPPGTPKIPSLLDIGRRAGPFFWNGRASTLASAIFWPLYHPNEIDGNPDHFKLFGGSTQLVQDLSRYLSTLNTADAPWDAYQHGDCTSLDSRSIQGFFEISEAGCLSCHNPPEFSGGLHKIFYRNLPNDLFQESEPRYLVDLDLHQKAKPIVSLWSVAPSLRNLSFEGQSFGRFGQHYQLESFIHYHLWQVSAKGATNVPDIVFFLMNSLQSRPELGKAGHQRSLWLDVEHVFQNIPSQRIITFSKTRHMIR</sequence>
<evidence type="ECO:0000313" key="9">
    <source>
        <dbReference type="Proteomes" id="UP000192907"/>
    </source>
</evidence>
<dbReference type="GO" id="GO:0009055">
    <property type="term" value="F:electron transfer activity"/>
    <property type="evidence" value="ECO:0007669"/>
    <property type="project" value="InterPro"/>
</dbReference>
<dbReference type="Pfam" id="PF03150">
    <property type="entry name" value="CCP_MauG"/>
    <property type="match status" value="1"/>
</dbReference>
<dbReference type="Proteomes" id="UP000192907">
    <property type="component" value="Unassembled WGS sequence"/>
</dbReference>
<dbReference type="SUPFAM" id="SSF46626">
    <property type="entry name" value="Cytochrome c"/>
    <property type="match status" value="2"/>
</dbReference>
<proteinExistence type="predicted"/>
<dbReference type="GO" id="GO:0020037">
    <property type="term" value="F:heme binding"/>
    <property type="evidence" value="ECO:0007669"/>
    <property type="project" value="InterPro"/>
</dbReference>
<evidence type="ECO:0000256" key="5">
    <source>
        <dbReference type="ARBA" id="ARBA00023004"/>
    </source>
</evidence>
<keyword evidence="4" id="KW-0560">Oxidoreductase</keyword>
<comment type="subcellular location">
    <subcellularLocation>
        <location evidence="1">Cell envelope</location>
    </subcellularLocation>
</comment>
<dbReference type="PROSITE" id="PS51007">
    <property type="entry name" value="CYTC"/>
    <property type="match status" value="1"/>
</dbReference>
<evidence type="ECO:0000313" key="8">
    <source>
        <dbReference type="EMBL" id="SMF12507.1"/>
    </source>
</evidence>
<evidence type="ECO:0000256" key="3">
    <source>
        <dbReference type="ARBA" id="ARBA00022723"/>
    </source>
</evidence>
<organism evidence="8 9">
    <name type="scientific">Pseudobacteriovorax antillogorgiicola</name>
    <dbReference type="NCBI Taxonomy" id="1513793"/>
    <lineage>
        <taxon>Bacteria</taxon>
        <taxon>Pseudomonadati</taxon>
        <taxon>Bdellovibrionota</taxon>
        <taxon>Oligoflexia</taxon>
        <taxon>Oligoflexales</taxon>
        <taxon>Pseudobacteriovoracaceae</taxon>
        <taxon>Pseudobacteriovorax</taxon>
    </lineage>
</organism>
<dbReference type="PANTHER" id="PTHR30600">
    <property type="entry name" value="CYTOCHROME C PEROXIDASE-RELATED"/>
    <property type="match status" value="1"/>
</dbReference>
<gene>
    <name evidence="8" type="ORF">SAMN06296036_105171</name>
</gene>
<dbReference type="RefSeq" id="WP_159455245.1">
    <property type="nucleotide sequence ID" value="NZ_FWZT01000005.1"/>
</dbReference>
<dbReference type="InterPro" id="IPR051395">
    <property type="entry name" value="Cytochrome_c_Peroxidase/MauG"/>
</dbReference>
<dbReference type="InterPro" id="IPR036909">
    <property type="entry name" value="Cyt_c-like_dom_sf"/>
</dbReference>
<dbReference type="InterPro" id="IPR004852">
    <property type="entry name" value="Di-haem_cyt_c_peroxidsae"/>
</dbReference>
<accession>A0A1Y6BNC4</accession>
<evidence type="ECO:0000256" key="1">
    <source>
        <dbReference type="ARBA" id="ARBA00004196"/>
    </source>
</evidence>
<dbReference type="GO" id="GO:0004130">
    <property type="term" value="F:cytochrome-c peroxidase activity"/>
    <property type="evidence" value="ECO:0007669"/>
    <property type="project" value="TreeGrafter"/>
</dbReference>
<evidence type="ECO:0000256" key="6">
    <source>
        <dbReference type="PROSITE-ProRule" id="PRU00433"/>
    </source>
</evidence>
<evidence type="ECO:0000259" key="7">
    <source>
        <dbReference type="PROSITE" id="PS51007"/>
    </source>
</evidence>